<name>A0A1B8XUX3_XENTR</name>
<dbReference type="AlphaFoldDB" id="A0A1B8XUX3"/>
<reference evidence="2" key="3">
    <citation type="submission" date="2016-05" db="EMBL/GenBank/DDBJ databases">
        <title>WGS assembly of Xenopus tropicalis.</title>
        <authorList>
            <person name="Sessions A."/>
            <person name="Jenkins J."/>
            <person name="Mitros T."/>
            <person name="Lyons J.T."/>
            <person name="Dichmann D.S."/>
            <person name="Robert J."/>
            <person name="Harland R.M."/>
            <person name="Rokhsar D.S."/>
        </authorList>
    </citation>
    <scope>NUCLEOTIDE SEQUENCE</scope>
    <source>
        <strain evidence="2">Nigerian</strain>
    </source>
</reference>
<reference evidence="2" key="1">
    <citation type="submission" date="2009-11" db="EMBL/GenBank/DDBJ databases">
        <authorList>
            <consortium name="US DOE Joint Genome Institute (JGI-PGF)"/>
            <person name="Ottilar R."/>
            <person name="Schmutz J."/>
            <person name="Salamov A."/>
            <person name="Cheng J.F."/>
            <person name="Lucas S."/>
            <person name="Pitluck S."/>
            <person name="Gundlach H."/>
            <person name="Guo Y."/>
            <person name="Haberer G."/>
            <person name="Nasrallah J."/>
            <person name="Mayer K.F.X."/>
            <person name="van de Peer Y."/>
            <person name="Weigel D."/>
            <person name="Grigoriev I.V."/>
        </authorList>
    </citation>
    <scope>NUCLEOTIDE SEQUENCE</scope>
    <source>
        <strain evidence="2">Nigerian</strain>
    </source>
</reference>
<sequence length="205" mass="21106">MAPPTCDSPHVTDCSLEQSLPPCGCGWGPVGLGTFPFTPGGIFGLGGWGGRPFRLSDLHHLDTNPLARVALGDICLQPKGGIKGDAVADGARGHVGVDEVQERLDPVFAKNIVKYPANGAGDAVGAVPPQPLQAPLTEGVEANGQDPGLHWPKGSVVVQAHRAAQNIGRCPLTLGLLGHGVGGRNQEGRPLGPPLGPPEEPEKVY</sequence>
<dbReference type="EMBL" id="KV461638">
    <property type="protein sequence ID" value="OCA14442.1"/>
    <property type="molecule type" value="Genomic_DNA"/>
</dbReference>
<reference evidence="2" key="2">
    <citation type="journal article" date="2010" name="Science">
        <title>The genome of the Western clawed frog Xenopus tropicalis.</title>
        <authorList>
            <person name="Hellsten U."/>
            <person name="Harland R.M."/>
            <person name="Gilchrist M.J."/>
            <person name="Hendrix D."/>
            <person name="Jurka J."/>
            <person name="Kapitonov V."/>
            <person name="Ovcharenko I."/>
            <person name="Putnam N.H."/>
            <person name="Shu S."/>
            <person name="Taher L."/>
            <person name="Blitz I.L."/>
            <person name="Blumberg B."/>
            <person name="Dichmann D.S."/>
            <person name="Dubchak I."/>
            <person name="Amaya E."/>
            <person name="Detter J.C."/>
            <person name="Fletcher R."/>
            <person name="Gerhard D.S."/>
            <person name="Goodstein D."/>
            <person name="Graves T."/>
            <person name="Grigoriev I.V."/>
            <person name="Grimwood J."/>
            <person name="Kawashima T."/>
            <person name="Lindquist E."/>
            <person name="Lucas S.M."/>
            <person name="Mead P.E."/>
            <person name="Mitros T."/>
            <person name="Ogino H."/>
            <person name="Ohta Y."/>
            <person name="Poliakov A.V."/>
            <person name="Pollet N."/>
            <person name="Robert J."/>
            <person name="Salamov A."/>
            <person name="Sater A.K."/>
            <person name="Schmutz J."/>
            <person name="Terry A."/>
            <person name="Vize P.D."/>
            <person name="Warren W.C."/>
            <person name="Wells D."/>
            <person name="Wills A."/>
            <person name="Wilson R.K."/>
            <person name="Zimmerman L.B."/>
            <person name="Zorn A.M."/>
            <person name="Grainger R."/>
            <person name="Grammer T."/>
            <person name="Khokha M.K."/>
            <person name="Richardson P.M."/>
            <person name="Rokhsar D.S."/>
        </authorList>
    </citation>
    <scope>NUCLEOTIDE SEQUENCE [LARGE SCALE GENOMIC DNA]</scope>
    <source>
        <strain evidence="2">Nigerian</strain>
    </source>
</reference>
<feature type="region of interest" description="Disordered" evidence="1">
    <location>
        <begin position="181"/>
        <end position="205"/>
    </location>
</feature>
<gene>
    <name evidence="2" type="ORF">XENTR_v90026786mg</name>
</gene>
<accession>A0A1B8XUX3</accession>
<protein>
    <submittedName>
        <fullName evidence="2">Uncharacterized protein</fullName>
    </submittedName>
</protein>
<evidence type="ECO:0000256" key="1">
    <source>
        <dbReference type="SAM" id="MobiDB-lite"/>
    </source>
</evidence>
<proteinExistence type="predicted"/>
<evidence type="ECO:0000313" key="2">
    <source>
        <dbReference type="EMBL" id="OCA14442.1"/>
    </source>
</evidence>
<organism evidence="2">
    <name type="scientific">Xenopus tropicalis</name>
    <name type="common">Western clawed frog</name>
    <name type="synonym">Silurana tropicalis</name>
    <dbReference type="NCBI Taxonomy" id="8364"/>
    <lineage>
        <taxon>Eukaryota</taxon>
        <taxon>Metazoa</taxon>
        <taxon>Chordata</taxon>
        <taxon>Craniata</taxon>
        <taxon>Vertebrata</taxon>
        <taxon>Euteleostomi</taxon>
        <taxon>Amphibia</taxon>
        <taxon>Batrachia</taxon>
        <taxon>Anura</taxon>
        <taxon>Pipoidea</taxon>
        <taxon>Pipidae</taxon>
        <taxon>Xenopodinae</taxon>
        <taxon>Xenopus</taxon>
        <taxon>Silurana</taxon>
    </lineage>
</organism>